<dbReference type="EMBL" id="KY606587">
    <property type="protein sequence ID" value="ARB06167.1"/>
    <property type="molecule type" value="Genomic_DNA"/>
</dbReference>
<feature type="domain" description="Nucleotide modification associated" evidence="1">
    <location>
        <begin position="5"/>
        <end position="207"/>
    </location>
</feature>
<evidence type="ECO:0000313" key="3">
    <source>
        <dbReference type="Proteomes" id="UP000224401"/>
    </source>
</evidence>
<dbReference type="OrthoDB" id="10717at10239"/>
<keyword evidence="3" id="KW-1185">Reference proteome</keyword>
<reference evidence="2 3" key="1">
    <citation type="submission" date="2017-02" db="EMBL/GenBank/DDBJ databases">
        <title>A novel roseosiphophage isolated from the oligotrophic South China Sea.</title>
        <authorList>
            <person name="Yang Y."/>
            <person name="Cai L."/>
            <person name="Zhang R."/>
        </authorList>
    </citation>
    <scope>NUCLEOTIDE SEQUENCE [LARGE SCALE GENOMIC DNA]</scope>
</reference>
<name>A0A1V0DYG5_9CAUD</name>
<dbReference type="Pfam" id="PF18757">
    <property type="entry name" value="Nmad5"/>
    <property type="match status" value="1"/>
</dbReference>
<evidence type="ECO:0000313" key="2">
    <source>
        <dbReference type="EMBL" id="ARB06167.1"/>
    </source>
</evidence>
<gene>
    <name evidence="2" type="ORF">vBDshSR5C_113</name>
</gene>
<organism evidence="2 3">
    <name type="scientific">Dinoroseobacter phage vB_DshS-R5C</name>
    <dbReference type="NCBI Taxonomy" id="1965368"/>
    <lineage>
        <taxon>Viruses</taxon>
        <taxon>Duplodnaviria</taxon>
        <taxon>Heunggongvirae</taxon>
        <taxon>Uroviricota</taxon>
        <taxon>Caudoviricetes</taxon>
        <taxon>Nanhaivirus</taxon>
        <taxon>Nanhaivirus D5C</taxon>
    </lineage>
</organism>
<dbReference type="Proteomes" id="UP000224401">
    <property type="component" value="Segment"/>
</dbReference>
<proteinExistence type="predicted"/>
<accession>A0A1V0DYG5</accession>
<sequence length="212" mass="24087">MPTKNRLTKYICEMIVDDLMRHAFKDKAQAHFDAELAFVKEVWAMCYTKAEFEKMAALPAGWLPEDNDFKVQINGEVFGLDFATGLGHSVPYYWLMKLKIDTPAWNGENVLMPSNAARGGVIKVFDDKALWQRATDLKDAREKLEEDRQNAFRTATNTVKAVTTIPRLIEVWPEIKPFASKYLDLEKPPVQMPNVPRDQLNASLGLPVEEAA</sequence>
<evidence type="ECO:0000259" key="1">
    <source>
        <dbReference type="Pfam" id="PF18757"/>
    </source>
</evidence>
<protein>
    <recommendedName>
        <fullName evidence="1">Nucleotide modification associated domain-containing protein</fullName>
    </recommendedName>
</protein>
<dbReference type="InterPro" id="IPR040835">
    <property type="entry name" value="Nmad5"/>
</dbReference>